<gene>
    <name evidence="2" type="ordered locus">amb2714</name>
</gene>
<dbReference type="SUPFAM" id="SSF47413">
    <property type="entry name" value="lambda repressor-like DNA-binding domains"/>
    <property type="match status" value="1"/>
</dbReference>
<dbReference type="KEGG" id="mag:amb2714"/>
<evidence type="ECO:0000313" key="2">
    <source>
        <dbReference type="EMBL" id="BAE51518.1"/>
    </source>
</evidence>
<keyword evidence="3" id="KW-1185">Reference proteome</keyword>
<sequence length="78" mass="9097">MRRFHEITVPKSGVSWIVRWVFEQMNDQRIGHGDLTERAGISENTITKWRKRSSPNFATVEAVVNALGYEIKLVRVRQ</sequence>
<dbReference type="Pfam" id="PF13443">
    <property type="entry name" value="HTH_26"/>
    <property type="match status" value="1"/>
</dbReference>
<organism evidence="2 3">
    <name type="scientific">Paramagnetospirillum magneticum (strain ATCC 700264 / AMB-1)</name>
    <name type="common">Magnetospirillum magneticum</name>
    <dbReference type="NCBI Taxonomy" id="342108"/>
    <lineage>
        <taxon>Bacteria</taxon>
        <taxon>Pseudomonadati</taxon>
        <taxon>Pseudomonadota</taxon>
        <taxon>Alphaproteobacteria</taxon>
        <taxon>Rhodospirillales</taxon>
        <taxon>Magnetospirillaceae</taxon>
        <taxon>Paramagnetospirillum</taxon>
    </lineage>
</organism>
<reference evidence="2 3" key="1">
    <citation type="journal article" date="2005" name="DNA Res.">
        <title>Complete genome sequence of the facultative anaerobic magnetotactic bacterium Magnetospirillum sp. strain AMB-1.</title>
        <authorList>
            <person name="Matsunaga T."/>
            <person name="Okamura Y."/>
            <person name="Fukuda Y."/>
            <person name="Wahyudi A.T."/>
            <person name="Murase Y."/>
            <person name="Takeyama H."/>
        </authorList>
    </citation>
    <scope>NUCLEOTIDE SEQUENCE [LARGE SCALE GENOMIC DNA]</scope>
    <source>
        <strain evidence="3">ATCC 700264 / AMB-1</strain>
    </source>
</reference>
<evidence type="ECO:0000313" key="3">
    <source>
        <dbReference type="Proteomes" id="UP000007058"/>
    </source>
</evidence>
<dbReference type="AlphaFoldDB" id="Q2W3Q7"/>
<dbReference type="OrthoDB" id="9795572at2"/>
<dbReference type="RefSeq" id="WP_011385094.1">
    <property type="nucleotide sequence ID" value="NC_007626.1"/>
</dbReference>
<dbReference type="HOGENOM" id="CLU_2617817_0_0_5"/>
<dbReference type="GO" id="GO:0003677">
    <property type="term" value="F:DNA binding"/>
    <property type="evidence" value="ECO:0007669"/>
    <property type="project" value="InterPro"/>
</dbReference>
<dbReference type="InterPro" id="IPR001387">
    <property type="entry name" value="Cro/C1-type_HTH"/>
</dbReference>
<dbReference type="EMBL" id="AP007255">
    <property type="protein sequence ID" value="BAE51518.1"/>
    <property type="molecule type" value="Genomic_DNA"/>
</dbReference>
<proteinExistence type="predicted"/>
<dbReference type="Proteomes" id="UP000007058">
    <property type="component" value="Chromosome"/>
</dbReference>
<accession>Q2W3Q7</accession>
<protein>
    <recommendedName>
        <fullName evidence="1">HTH cro/C1-type domain-containing protein</fullName>
    </recommendedName>
</protein>
<feature type="domain" description="HTH cro/C1-type" evidence="1">
    <location>
        <begin position="25"/>
        <end position="69"/>
    </location>
</feature>
<dbReference type="STRING" id="342108.amb2714"/>
<evidence type="ECO:0000259" key="1">
    <source>
        <dbReference type="Pfam" id="PF13443"/>
    </source>
</evidence>
<dbReference type="InterPro" id="IPR010982">
    <property type="entry name" value="Lambda_DNA-bd_dom_sf"/>
</dbReference>
<name>Q2W3Q7_PARM1</name>